<keyword evidence="1" id="KW-0812">Transmembrane</keyword>
<proteinExistence type="predicted"/>
<keyword evidence="3" id="KW-1185">Reference proteome</keyword>
<sequence length="86" mass="9714">MDYLKELANRADFSAWQSWSMQYRVLAVVVGLLVAWLALRSVLPAMLQLLRPALFIVVVLIAVWALFPAETCSIEILARLPKLCAR</sequence>
<feature type="transmembrane region" description="Helical" evidence="1">
    <location>
        <begin position="21"/>
        <end position="39"/>
    </location>
</feature>
<evidence type="ECO:0000313" key="3">
    <source>
        <dbReference type="Proteomes" id="UP000321058"/>
    </source>
</evidence>
<reference evidence="2 3" key="1">
    <citation type="submission" date="2019-07" db="EMBL/GenBank/DDBJ databases">
        <title>Whole genome shotgun sequence of Reyranella soli NBRC 108950.</title>
        <authorList>
            <person name="Hosoyama A."/>
            <person name="Uohara A."/>
            <person name="Ohji S."/>
            <person name="Ichikawa N."/>
        </authorList>
    </citation>
    <scope>NUCLEOTIDE SEQUENCE [LARGE SCALE GENOMIC DNA]</scope>
    <source>
        <strain evidence="2 3">NBRC 108950</strain>
    </source>
</reference>
<gene>
    <name evidence="2" type="ORF">RSO01_15230</name>
</gene>
<accession>A0A512N5S9</accession>
<comment type="caution">
    <text evidence="2">The sequence shown here is derived from an EMBL/GenBank/DDBJ whole genome shotgun (WGS) entry which is preliminary data.</text>
</comment>
<dbReference type="OrthoDB" id="7376364at2"/>
<dbReference type="RefSeq" id="WP_147147825.1">
    <property type="nucleotide sequence ID" value="NZ_BKAJ01000030.1"/>
</dbReference>
<evidence type="ECO:0000256" key="1">
    <source>
        <dbReference type="SAM" id="Phobius"/>
    </source>
</evidence>
<keyword evidence="1" id="KW-1133">Transmembrane helix</keyword>
<dbReference type="AlphaFoldDB" id="A0A512N5S9"/>
<name>A0A512N5S9_9HYPH</name>
<keyword evidence="1" id="KW-0472">Membrane</keyword>
<feature type="transmembrane region" description="Helical" evidence="1">
    <location>
        <begin position="45"/>
        <end position="67"/>
    </location>
</feature>
<protein>
    <submittedName>
        <fullName evidence="2">Uncharacterized protein</fullName>
    </submittedName>
</protein>
<dbReference type="EMBL" id="BKAJ01000030">
    <property type="protein sequence ID" value="GEP54357.1"/>
    <property type="molecule type" value="Genomic_DNA"/>
</dbReference>
<evidence type="ECO:0000313" key="2">
    <source>
        <dbReference type="EMBL" id="GEP54357.1"/>
    </source>
</evidence>
<organism evidence="2 3">
    <name type="scientific">Reyranella soli</name>
    <dbReference type="NCBI Taxonomy" id="1230389"/>
    <lineage>
        <taxon>Bacteria</taxon>
        <taxon>Pseudomonadati</taxon>
        <taxon>Pseudomonadota</taxon>
        <taxon>Alphaproteobacteria</taxon>
        <taxon>Hyphomicrobiales</taxon>
        <taxon>Reyranellaceae</taxon>
        <taxon>Reyranella</taxon>
    </lineage>
</organism>
<dbReference type="Proteomes" id="UP000321058">
    <property type="component" value="Unassembled WGS sequence"/>
</dbReference>